<sequence length="64" mass="7406">MVPAVEERDRVVVVEELLDRVPTDEARPADDEHGIHTESVRRARRKRTEQDGENEIERREAEAG</sequence>
<protein>
    <submittedName>
        <fullName evidence="2">Uncharacterized protein</fullName>
    </submittedName>
</protein>
<feature type="compositionally biased region" description="Basic and acidic residues" evidence="1">
    <location>
        <begin position="20"/>
        <end position="41"/>
    </location>
</feature>
<proteinExistence type="predicted"/>
<reference evidence="2" key="2">
    <citation type="submission" date="2020-09" db="EMBL/GenBank/DDBJ databases">
        <authorList>
            <person name="Sun Q."/>
            <person name="Ohkuma M."/>
        </authorList>
    </citation>
    <scope>NUCLEOTIDE SEQUENCE</scope>
    <source>
        <strain evidence="2">JCM 19596</strain>
    </source>
</reference>
<evidence type="ECO:0000256" key="1">
    <source>
        <dbReference type="SAM" id="MobiDB-lite"/>
    </source>
</evidence>
<reference evidence="2" key="1">
    <citation type="journal article" date="2014" name="Int. J. Syst. Evol. Microbiol.">
        <title>Complete genome sequence of Corynebacterium casei LMG S-19264T (=DSM 44701T), isolated from a smear-ripened cheese.</title>
        <authorList>
            <consortium name="US DOE Joint Genome Institute (JGI-PGF)"/>
            <person name="Walter F."/>
            <person name="Albersmeier A."/>
            <person name="Kalinowski J."/>
            <person name="Ruckert C."/>
        </authorList>
    </citation>
    <scope>NUCLEOTIDE SEQUENCE</scope>
    <source>
        <strain evidence="2">JCM 19596</strain>
    </source>
</reference>
<dbReference type="EMBL" id="BMPG01000002">
    <property type="protein sequence ID" value="GGL63072.1"/>
    <property type="molecule type" value="Genomic_DNA"/>
</dbReference>
<name>A0A830FL25_9EURY</name>
<feature type="region of interest" description="Disordered" evidence="1">
    <location>
        <begin position="20"/>
        <end position="64"/>
    </location>
</feature>
<gene>
    <name evidence="2" type="ORF">GCM10009039_21260</name>
</gene>
<feature type="compositionally biased region" description="Basic and acidic residues" evidence="1">
    <location>
        <begin position="55"/>
        <end position="64"/>
    </location>
</feature>
<keyword evidence="3" id="KW-1185">Reference proteome</keyword>
<evidence type="ECO:0000313" key="2">
    <source>
        <dbReference type="EMBL" id="GGL63072.1"/>
    </source>
</evidence>
<evidence type="ECO:0000313" key="3">
    <source>
        <dbReference type="Proteomes" id="UP000607197"/>
    </source>
</evidence>
<dbReference type="Proteomes" id="UP000607197">
    <property type="component" value="Unassembled WGS sequence"/>
</dbReference>
<organism evidence="2 3">
    <name type="scientific">Halocalculus aciditolerans</name>
    <dbReference type="NCBI Taxonomy" id="1383812"/>
    <lineage>
        <taxon>Archaea</taxon>
        <taxon>Methanobacteriati</taxon>
        <taxon>Methanobacteriota</taxon>
        <taxon>Stenosarchaea group</taxon>
        <taxon>Halobacteria</taxon>
        <taxon>Halobacteriales</taxon>
        <taxon>Halobacteriaceae</taxon>
        <taxon>Halocalculus</taxon>
    </lineage>
</organism>
<accession>A0A830FL25</accession>
<comment type="caution">
    <text evidence="2">The sequence shown here is derived from an EMBL/GenBank/DDBJ whole genome shotgun (WGS) entry which is preliminary data.</text>
</comment>
<dbReference type="AlphaFoldDB" id="A0A830FL25"/>